<protein>
    <submittedName>
        <fullName evidence="1">Uncharacterized protein</fullName>
    </submittedName>
</protein>
<reference evidence="1 2" key="1">
    <citation type="submission" date="2016-11" db="EMBL/GenBank/DDBJ databases">
        <title>Complete genome sequence of the aerobically denitrifying bacterium Chelatococcus daeguensis TAD1.</title>
        <authorList>
            <person name="Yang Y."/>
            <person name="Huang S."/>
            <person name="Lin E."/>
        </authorList>
    </citation>
    <scope>NUCLEOTIDE SEQUENCE [LARGE SCALE GENOMIC DNA]</scope>
    <source>
        <strain evidence="1 2">TAD1</strain>
    </source>
</reference>
<dbReference type="AlphaFoldDB" id="A0AAC9JNA5"/>
<keyword evidence="2" id="KW-1185">Reference proteome</keyword>
<gene>
    <name evidence="1" type="ORF">BOQ54_04045</name>
</gene>
<accession>A0AAC9JNA5</accession>
<dbReference type="KEGG" id="cdq:BOQ54_04045"/>
<name>A0AAC9JNA5_9HYPH</name>
<dbReference type="EMBL" id="CP018095">
    <property type="protein sequence ID" value="APF36598.1"/>
    <property type="molecule type" value="Genomic_DNA"/>
</dbReference>
<proteinExistence type="predicted"/>
<dbReference type="Proteomes" id="UP000182703">
    <property type="component" value="Chromosome"/>
</dbReference>
<organism evidence="1 2">
    <name type="scientific">Chelatococcus daeguensis</name>
    <dbReference type="NCBI Taxonomy" id="444444"/>
    <lineage>
        <taxon>Bacteria</taxon>
        <taxon>Pseudomonadati</taxon>
        <taxon>Pseudomonadota</taxon>
        <taxon>Alphaproteobacteria</taxon>
        <taxon>Hyphomicrobiales</taxon>
        <taxon>Chelatococcaceae</taxon>
        <taxon>Chelatococcus</taxon>
    </lineage>
</organism>
<evidence type="ECO:0000313" key="1">
    <source>
        <dbReference type="EMBL" id="APF36598.1"/>
    </source>
</evidence>
<evidence type="ECO:0000313" key="2">
    <source>
        <dbReference type="Proteomes" id="UP000182703"/>
    </source>
</evidence>
<sequence>MPRPRLSMKTGARRHISALVESEGGRRGTGAATAAGALCNLVVVLHSGHFRPMGLPADALHIRD</sequence>